<gene>
    <name evidence="3" type="ORF">HLVA_04280</name>
</gene>
<evidence type="ECO:0000313" key="4">
    <source>
        <dbReference type="Proteomes" id="UP001321582"/>
    </source>
</evidence>
<protein>
    <recommendedName>
        <fullName evidence="2">DUF5610 domain-containing protein</fullName>
    </recommendedName>
</protein>
<dbReference type="Pfam" id="PF18433">
    <property type="entry name" value="DUF5610"/>
    <property type="match status" value="1"/>
</dbReference>
<sequence length="241" mass="27544">MSNINSLNSTQIDTLLKSTELKGGDKSSNNEKEDISNFTKKDFLDISNQIDIINQQNSKVNKKYSDLEKKLGIDSNKWGVDAVSDDIFNFAKIVYDKYKINHSEEESQKVLDDFYNLAKKSITQGYNEAKDFLGAVSEDVAALGKATYDRTIEKLDNWYKNGGVESTDKTEENKTENSETNKIKNKNTEETKKTYEDYDKKTKQMLKESEIIKNQVVELLKQSGLYAKETETKKSTIDYEG</sequence>
<evidence type="ECO:0000313" key="3">
    <source>
        <dbReference type="EMBL" id="BDU49859.1"/>
    </source>
</evidence>
<dbReference type="EMBL" id="AP027059">
    <property type="protein sequence ID" value="BDU49859.1"/>
    <property type="molecule type" value="Genomic_DNA"/>
</dbReference>
<keyword evidence="4" id="KW-1185">Reference proteome</keyword>
<organism evidence="3 4">
    <name type="scientific">Haliovirga abyssi</name>
    <dbReference type="NCBI Taxonomy" id="2996794"/>
    <lineage>
        <taxon>Bacteria</taxon>
        <taxon>Fusobacteriati</taxon>
        <taxon>Fusobacteriota</taxon>
        <taxon>Fusobacteriia</taxon>
        <taxon>Fusobacteriales</taxon>
        <taxon>Haliovirgaceae</taxon>
        <taxon>Haliovirga</taxon>
    </lineage>
</organism>
<dbReference type="KEGG" id="haby:HLVA_04280"/>
<name>A0AAU9DGN7_9FUSO</name>
<evidence type="ECO:0000256" key="1">
    <source>
        <dbReference type="SAM" id="MobiDB-lite"/>
    </source>
</evidence>
<evidence type="ECO:0000259" key="2">
    <source>
        <dbReference type="Pfam" id="PF18433"/>
    </source>
</evidence>
<accession>A0AAU9DGN7</accession>
<dbReference type="InterPro" id="IPR041651">
    <property type="entry name" value="DUF5610"/>
</dbReference>
<proteinExistence type="predicted"/>
<reference evidence="3 4" key="1">
    <citation type="submission" date="2022-11" db="EMBL/GenBank/DDBJ databases">
        <title>Haliovirga abyssi gen. nov., sp. nov., a mesophilic fermentative bacterium isolated from the Iheya North hydrothermal field and the proposal of Haliovirgaceae fam. nov.</title>
        <authorList>
            <person name="Miyazaki U."/>
            <person name="Tame A."/>
            <person name="Miyazaki J."/>
            <person name="Takai K."/>
            <person name="Sawayama S."/>
            <person name="Kitajima M."/>
            <person name="Okamoto A."/>
            <person name="Nakagawa S."/>
        </authorList>
    </citation>
    <scope>NUCLEOTIDE SEQUENCE [LARGE SCALE GENOMIC DNA]</scope>
    <source>
        <strain evidence="3 4">IC12</strain>
    </source>
</reference>
<dbReference type="Gene3D" id="1.10.132.90">
    <property type="match status" value="1"/>
</dbReference>
<feature type="domain" description="DUF5610" evidence="2">
    <location>
        <begin position="54"/>
        <end position="157"/>
    </location>
</feature>
<feature type="region of interest" description="Disordered" evidence="1">
    <location>
        <begin position="162"/>
        <end position="193"/>
    </location>
</feature>
<dbReference type="AlphaFoldDB" id="A0AAU9DGN7"/>
<dbReference type="RefSeq" id="WP_307904801.1">
    <property type="nucleotide sequence ID" value="NZ_AP027059.1"/>
</dbReference>
<dbReference type="Proteomes" id="UP001321582">
    <property type="component" value="Chromosome"/>
</dbReference>
<feature type="compositionally biased region" description="Basic and acidic residues" evidence="1">
    <location>
        <begin position="166"/>
        <end position="193"/>
    </location>
</feature>